<dbReference type="Pfam" id="PF13829">
    <property type="entry name" value="DUF4191"/>
    <property type="match status" value="1"/>
</dbReference>
<evidence type="ECO:0000313" key="3">
    <source>
        <dbReference type="EMBL" id="SYZ33379.1"/>
    </source>
</evidence>
<accession>A0A383S7M6</accession>
<name>A0A383S7M6_9ACTN</name>
<keyword evidence="2" id="KW-1133">Transmembrane helix</keyword>
<dbReference type="InterPro" id="IPR025445">
    <property type="entry name" value="DUF4191"/>
</dbReference>
<evidence type="ECO:0000256" key="1">
    <source>
        <dbReference type="SAM" id="MobiDB-lite"/>
    </source>
</evidence>
<feature type="region of interest" description="Disordered" evidence="1">
    <location>
        <begin position="1"/>
        <end position="60"/>
    </location>
</feature>
<keyword evidence="2" id="KW-0472">Membrane</keyword>
<proteinExistence type="predicted"/>
<feature type="region of interest" description="Disordered" evidence="1">
    <location>
        <begin position="256"/>
        <end position="280"/>
    </location>
</feature>
<dbReference type="AlphaFoldDB" id="A0A383S7M6"/>
<evidence type="ECO:0000313" key="4">
    <source>
        <dbReference type="Proteomes" id="UP000263928"/>
    </source>
</evidence>
<feature type="transmembrane region" description="Helical" evidence="2">
    <location>
        <begin position="106"/>
        <end position="124"/>
    </location>
</feature>
<feature type="transmembrane region" description="Helical" evidence="2">
    <location>
        <begin position="82"/>
        <end position="100"/>
    </location>
</feature>
<keyword evidence="2 3" id="KW-0812">Transmembrane</keyword>
<dbReference type="EMBL" id="UNQJ01000007">
    <property type="protein sequence ID" value="SYZ33379.1"/>
    <property type="molecule type" value="Genomic_DNA"/>
</dbReference>
<keyword evidence="4" id="KW-1185">Reference proteome</keyword>
<evidence type="ECO:0000256" key="2">
    <source>
        <dbReference type="SAM" id="Phobius"/>
    </source>
</evidence>
<dbReference type="Proteomes" id="UP000263928">
    <property type="component" value="Unassembled WGS sequence"/>
</dbReference>
<sequence>MARYDRSRRTAGGEGRGTTRDDGEETDMASERAKELARKQKAEAKALKEARKHSDNPSDWGTVRQLRETYKLAAQYKSSTPWILLACILGCTAVGVVLGLQFGWLVMWILLGVFGGLTLALYVMQRIVKKAAFARAVDQPGGGEMALSMLDKKKWHYTAAVAVDRQMNCVHRAVGPGGLILIGDGKGAHNLLGAEAKRYKQVLYGVEVQTIMIGDKKGQVRLEDLTAHIKKLPKTLNKEQIEEIAYRLKGLDRMHSRVPMPKGPIPTSGNMKVSRRAMRG</sequence>
<feature type="compositionally biased region" description="Basic and acidic residues" evidence="1">
    <location>
        <begin position="29"/>
        <end position="56"/>
    </location>
</feature>
<reference evidence="4" key="1">
    <citation type="submission" date="2018-08" db="EMBL/GenBank/DDBJ databases">
        <authorList>
            <person name="Hornung B."/>
        </authorList>
    </citation>
    <scope>NUCLEOTIDE SEQUENCE [LARGE SCALE GENOMIC DNA]</scope>
</reference>
<protein>
    <submittedName>
        <fullName evidence="3">MEMBRANE INTEGRAL TRANSMEMBRANE RV2219/MT2276 NARROWLY PROBABLE SIGNAL MLCB22.21</fullName>
    </submittedName>
</protein>
<organism evidence="3 4">
    <name type="scientific">Propionibacterium australiense</name>
    <dbReference type="NCBI Taxonomy" id="119981"/>
    <lineage>
        <taxon>Bacteria</taxon>
        <taxon>Bacillati</taxon>
        <taxon>Actinomycetota</taxon>
        <taxon>Actinomycetes</taxon>
        <taxon>Propionibacteriales</taxon>
        <taxon>Propionibacteriaceae</taxon>
        <taxon>Propionibacterium</taxon>
    </lineage>
</organism>
<gene>
    <name evidence="3" type="ORF">PROPAUS_1298</name>
</gene>